<name>A0ABS8UHP0_DATST</name>
<reference evidence="1 2" key="1">
    <citation type="journal article" date="2021" name="BMC Genomics">
        <title>Datura genome reveals duplications of psychoactive alkaloid biosynthetic genes and high mutation rate following tissue culture.</title>
        <authorList>
            <person name="Rajewski A."/>
            <person name="Carter-House D."/>
            <person name="Stajich J."/>
            <person name="Litt A."/>
        </authorList>
    </citation>
    <scope>NUCLEOTIDE SEQUENCE [LARGE SCALE GENOMIC DNA]</scope>
    <source>
        <strain evidence="1">AR-01</strain>
    </source>
</reference>
<dbReference type="EMBL" id="JACEIK010002008">
    <property type="protein sequence ID" value="MCD9558403.1"/>
    <property type="molecule type" value="Genomic_DNA"/>
</dbReference>
<proteinExistence type="predicted"/>
<dbReference type="Proteomes" id="UP000823775">
    <property type="component" value="Unassembled WGS sequence"/>
</dbReference>
<organism evidence="1 2">
    <name type="scientific">Datura stramonium</name>
    <name type="common">Jimsonweed</name>
    <name type="synonym">Common thornapple</name>
    <dbReference type="NCBI Taxonomy" id="4076"/>
    <lineage>
        <taxon>Eukaryota</taxon>
        <taxon>Viridiplantae</taxon>
        <taxon>Streptophyta</taxon>
        <taxon>Embryophyta</taxon>
        <taxon>Tracheophyta</taxon>
        <taxon>Spermatophyta</taxon>
        <taxon>Magnoliopsida</taxon>
        <taxon>eudicotyledons</taxon>
        <taxon>Gunneridae</taxon>
        <taxon>Pentapetalae</taxon>
        <taxon>asterids</taxon>
        <taxon>lamiids</taxon>
        <taxon>Solanales</taxon>
        <taxon>Solanaceae</taxon>
        <taxon>Solanoideae</taxon>
        <taxon>Datureae</taxon>
        <taxon>Datura</taxon>
    </lineage>
</organism>
<protein>
    <submittedName>
        <fullName evidence="1">Uncharacterized protein</fullName>
    </submittedName>
</protein>
<evidence type="ECO:0000313" key="2">
    <source>
        <dbReference type="Proteomes" id="UP000823775"/>
    </source>
</evidence>
<keyword evidence="2" id="KW-1185">Reference proteome</keyword>
<gene>
    <name evidence="1" type="ORF">HAX54_015758</name>
</gene>
<sequence length="182" mass="20405">MVKTAIKSWLLSLYTVPILYSRDKLEYITDMVVQTYGIAVPGVTSLELRGAAGDFWSQSITSDVVASTFIAKDIHCLRQYPAKILNKPESKQFDEAILSNSKKTQLGKLKILSFDDGGAPTSLPVQTTDNCGVPDKGILKVGKVIFFILFYFDDGNVRTSLHYLLQYPKTHRCHINIWAHPH</sequence>
<accession>A0ABS8UHP0</accession>
<evidence type="ECO:0000313" key="1">
    <source>
        <dbReference type="EMBL" id="MCD9558403.1"/>
    </source>
</evidence>
<comment type="caution">
    <text evidence="1">The sequence shown here is derived from an EMBL/GenBank/DDBJ whole genome shotgun (WGS) entry which is preliminary data.</text>
</comment>